<keyword evidence="1" id="KW-0436">Ligase</keyword>
<accession>A0A7Y6NQB5</accession>
<dbReference type="RefSeq" id="WP_176070236.1">
    <property type="nucleotide sequence ID" value="NZ_JABWMJ010000008.1"/>
</dbReference>
<gene>
    <name evidence="1" type="ORF">HQN59_16540</name>
</gene>
<dbReference type="AlphaFoldDB" id="A0A7Y6NQB5"/>
<dbReference type="Gene3D" id="3.90.1140.10">
    <property type="entry name" value="Cyclic phosphodiesterase"/>
    <property type="match status" value="1"/>
</dbReference>
<organism evidence="1 2">
    <name type="scientific">Piscinibacter koreensis</name>
    <dbReference type="NCBI Taxonomy" id="2742824"/>
    <lineage>
        <taxon>Bacteria</taxon>
        <taxon>Pseudomonadati</taxon>
        <taxon>Pseudomonadota</taxon>
        <taxon>Betaproteobacteria</taxon>
        <taxon>Burkholderiales</taxon>
        <taxon>Sphaerotilaceae</taxon>
        <taxon>Piscinibacter</taxon>
    </lineage>
</organism>
<dbReference type="GO" id="GO:0016874">
    <property type="term" value="F:ligase activity"/>
    <property type="evidence" value="ECO:0007669"/>
    <property type="project" value="UniProtKB-KW"/>
</dbReference>
<keyword evidence="2" id="KW-1185">Reference proteome</keyword>
<sequence>MTDPTQAFTLPSEARDFSEWHRGRPRFSVWAIAVDHVEVEQRLEHVRAALEPLLLPGYARQAHVTVHICGFVADEWRQPDDFTPHQLQRQVEAMQALRLEPFRLRIAGAFSFSSAACLAVHDDCGSLARLRDACRSSAPSFDATPFVPHVTAGLYAGAWPMAEIERRLQPLASLPAIDLEVGVLDWMSFDSRHIGETLRTDRQLTLAPRTAAHETRTI</sequence>
<reference evidence="1 2" key="1">
    <citation type="submission" date="2020-06" db="EMBL/GenBank/DDBJ databases">
        <title>Schlegella sp. ID0723 isolated from air conditioner.</title>
        <authorList>
            <person name="Kim D.Y."/>
            <person name="Kim D.-U."/>
        </authorList>
    </citation>
    <scope>NUCLEOTIDE SEQUENCE [LARGE SCALE GENOMIC DNA]</scope>
    <source>
        <strain evidence="1 2">ID0723</strain>
    </source>
</reference>
<evidence type="ECO:0000313" key="1">
    <source>
        <dbReference type="EMBL" id="NUZ07373.1"/>
    </source>
</evidence>
<protein>
    <submittedName>
        <fullName evidence="1">2'-5' RNA ligase family protein</fullName>
    </submittedName>
</protein>
<evidence type="ECO:0000313" key="2">
    <source>
        <dbReference type="Proteomes" id="UP000529637"/>
    </source>
</evidence>
<name>A0A7Y6NQB5_9BURK</name>
<dbReference type="InterPro" id="IPR009097">
    <property type="entry name" value="Cyclic_Pdiesterase"/>
</dbReference>
<dbReference type="SUPFAM" id="SSF55144">
    <property type="entry name" value="LigT-like"/>
    <property type="match status" value="1"/>
</dbReference>
<dbReference type="Pfam" id="PF13563">
    <property type="entry name" value="2_5_RNA_ligase2"/>
    <property type="match status" value="1"/>
</dbReference>
<dbReference type="Proteomes" id="UP000529637">
    <property type="component" value="Unassembled WGS sequence"/>
</dbReference>
<comment type="caution">
    <text evidence="1">The sequence shown here is derived from an EMBL/GenBank/DDBJ whole genome shotgun (WGS) entry which is preliminary data.</text>
</comment>
<dbReference type="EMBL" id="JABWMJ010000008">
    <property type="protein sequence ID" value="NUZ07373.1"/>
    <property type="molecule type" value="Genomic_DNA"/>
</dbReference>
<proteinExistence type="predicted"/>